<keyword evidence="2" id="KW-1185">Reference proteome</keyword>
<gene>
    <name evidence="1" type="ORF">BLA29_011288</name>
</gene>
<dbReference type="Proteomes" id="UP000194236">
    <property type="component" value="Unassembled WGS sequence"/>
</dbReference>
<dbReference type="AlphaFoldDB" id="A0A1Y3APQ3"/>
<name>A0A1Y3APQ3_EURMA</name>
<dbReference type="OrthoDB" id="6260541at2759"/>
<accession>A0A1Y3APQ3</accession>
<protein>
    <submittedName>
        <fullName evidence="1">Uncharacterized protein</fullName>
    </submittedName>
</protein>
<proteinExistence type="predicted"/>
<sequence>MTQTGPVVTLEVAKQGALYHGLGGILNQQQQQQQQIPSSAAAAVMMAKNLRPRFAPEYSGLHRFPGAGTTTGQYSPMLSQFPASQQACMPGMIKSISCV</sequence>
<evidence type="ECO:0000313" key="1">
    <source>
        <dbReference type="EMBL" id="OTF69456.1"/>
    </source>
</evidence>
<organism evidence="1 2">
    <name type="scientific">Euroglyphus maynei</name>
    <name type="common">Mayne's house dust mite</name>
    <dbReference type="NCBI Taxonomy" id="6958"/>
    <lineage>
        <taxon>Eukaryota</taxon>
        <taxon>Metazoa</taxon>
        <taxon>Ecdysozoa</taxon>
        <taxon>Arthropoda</taxon>
        <taxon>Chelicerata</taxon>
        <taxon>Arachnida</taxon>
        <taxon>Acari</taxon>
        <taxon>Acariformes</taxon>
        <taxon>Sarcoptiformes</taxon>
        <taxon>Astigmata</taxon>
        <taxon>Psoroptidia</taxon>
        <taxon>Analgoidea</taxon>
        <taxon>Pyroglyphidae</taxon>
        <taxon>Pyroglyphinae</taxon>
        <taxon>Euroglyphus</taxon>
    </lineage>
</organism>
<dbReference type="EMBL" id="MUJZ01070414">
    <property type="protein sequence ID" value="OTF69456.1"/>
    <property type="molecule type" value="Genomic_DNA"/>
</dbReference>
<evidence type="ECO:0000313" key="2">
    <source>
        <dbReference type="Proteomes" id="UP000194236"/>
    </source>
</evidence>
<comment type="caution">
    <text evidence="1">The sequence shown here is derived from an EMBL/GenBank/DDBJ whole genome shotgun (WGS) entry which is preliminary data.</text>
</comment>
<reference evidence="1 2" key="1">
    <citation type="submission" date="2017-03" db="EMBL/GenBank/DDBJ databases">
        <title>Genome Survey of Euroglyphus maynei.</title>
        <authorList>
            <person name="Arlian L.G."/>
            <person name="Morgan M.S."/>
            <person name="Rider S.D."/>
        </authorList>
    </citation>
    <scope>NUCLEOTIDE SEQUENCE [LARGE SCALE GENOMIC DNA]</scope>
    <source>
        <strain evidence="1">Arlian Lab</strain>
        <tissue evidence="1">Whole body</tissue>
    </source>
</reference>